<accession>A0ACD4A3X2</accession>
<reference evidence="1" key="1">
    <citation type="submission" date="2022-04" db="EMBL/GenBank/DDBJ databases">
        <title>Complete genome of Bacillus.</title>
        <authorList>
            <person name="Kong X."/>
            <person name="Hou M."/>
        </authorList>
    </citation>
    <scope>NUCLEOTIDE SEQUENCE</scope>
    <source>
        <strain evidence="1">A78.1</strain>
    </source>
</reference>
<organism evidence="1 2">
    <name type="scientific">Bacillus rugosus</name>
    <dbReference type="NCBI Taxonomy" id="2715209"/>
    <lineage>
        <taxon>Bacteria</taxon>
        <taxon>Bacillati</taxon>
        <taxon>Bacillota</taxon>
        <taxon>Bacilli</taxon>
        <taxon>Bacillales</taxon>
        <taxon>Bacillaceae</taxon>
        <taxon>Bacillus</taxon>
    </lineage>
</organism>
<evidence type="ECO:0000313" key="1">
    <source>
        <dbReference type="EMBL" id="UPV80820.1"/>
    </source>
</evidence>
<dbReference type="EMBL" id="CP096590">
    <property type="protein sequence ID" value="UPV80820.1"/>
    <property type="molecule type" value="Genomic_DNA"/>
</dbReference>
<gene>
    <name evidence="1" type="ORF">M0696_09035</name>
</gene>
<proteinExistence type="predicted"/>
<dbReference type="Proteomes" id="UP000830837">
    <property type="component" value="Chromosome"/>
</dbReference>
<protein>
    <submittedName>
        <fullName evidence="1">Polysaccharide deacetylase family protein</fullName>
    </submittedName>
</protein>
<evidence type="ECO:0000313" key="2">
    <source>
        <dbReference type="Proteomes" id="UP000830837"/>
    </source>
</evidence>
<sequence length="319" mass="36489">MYKKFVPFAVFLFLFFVSFEMMKNPHALDYIGAMKKDTVTVTASKDPLYEELLQKAPEYEVKPQDARIDKVWKSIPGYNGLKVNIEQSYKKMKKHGEFRENDLVYSQVKPKVHLKSLQPEPIYKGNPDKPMVALLINVAWGNEYLEKMLPILQKHQVKATFFLEGNWVRNNEQLAKKIAEDGHEIGNHSYNHPDMSKLTTGRISEQLDKTNEQIEQTIGVKPKWFAPPSGSFRKAVIDIAAEKQMGTVMWTVDTIDWQKPAPSVLQTRVLSKIHNGAMILMHPTDPTAESLEALITKIKDKGYALGTVTELMDETRLLK</sequence>
<keyword evidence="2" id="KW-1185">Reference proteome</keyword>
<name>A0ACD4A3X2_9BACI</name>